<name>A0A177N4M7_9GAMM</name>
<accession>A0A177N4M7</accession>
<dbReference type="AlphaFoldDB" id="A0A177N4M7"/>
<evidence type="ECO:0000313" key="1">
    <source>
        <dbReference type="EMBL" id="OAI12169.1"/>
    </source>
</evidence>
<proteinExistence type="predicted"/>
<dbReference type="Proteomes" id="UP000077857">
    <property type="component" value="Unassembled WGS sequence"/>
</dbReference>
<organism evidence="1 2">
    <name type="scientific">Methylomonas koyamae</name>
    <dbReference type="NCBI Taxonomy" id="702114"/>
    <lineage>
        <taxon>Bacteria</taxon>
        <taxon>Pseudomonadati</taxon>
        <taxon>Pseudomonadota</taxon>
        <taxon>Gammaproteobacteria</taxon>
        <taxon>Methylococcales</taxon>
        <taxon>Methylococcaceae</taxon>
        <taxon>Methylomonas</taxon>
    </lineage>
</organism>
<comment type="caution">
    <text evidence="1">The sequence shown here is derived from an EMBL/GenBank/DDBJ whole genome shotgun (WGS) entry which is preliminary data.</text>
</comment>
<protein>
    <submittedName>
        <fullName evidence="1">Uncharacterized protein</fullName>
    </submittedName>
</protein>
<evidence type="ECO:0000313" key="2">
    <source>
        <dbReference type="Proteomes" id="UP000077857"/>
    </source>
</evidence>
<gene>
    <name evidence="1" type="ORF">A1507_18970</name>
</gene>
<dbReference type="EMBL" id="LUUJ01000111">
    <property type="protein sequence ID" value="OAI12169.1"/>
    <property type="molecule type" value="Genomic_DNA"/>
</dbReference>
<sequence>MDLPTGHKGRIPVFINLRNAEFIQMIGGAISNMKFKVSSNANDAPANVGSILSAHFMDLFKRRGLPG</sequence>
<reference evidence="1 2" key="1">
    <citation type="submission" date="2016-03" db="EMBL/GenBank/DDBJ databases">
        <authorList>
            <person name="Ploux O."/>
        </authorList>
    </citation>
    <scope>NUCLEOTIDE SEQUENCE [LARGE SCALE GENOMIC DNA]</scope>
    <source>
        <strain evidence="1 2">R-45378</strain>
    </source>
</reference>